<evidence type="ECO:0000259" key="7">
    <source>
        <dbReference type="PROSITE" id="PS50014"/>
    </source>
</evidence>
<feature type="compositionally biased region" description="Low complexity" evidence="6">
    <location>
        <begin position="730"/>
        <end position="754"/>
    </location>
</feature>
<keyword evidence="1" id="KW-0677">Repeat</keyword>
<dbReference type="GO" id="GO:0006355">
    <property type="term" value="P:regulation of DNA-templated transcription"/>
    <property type="evidence" value="ECO:0007669"/>
    <property type="project" value="TreeGrafter"/>
</dbReference>
<dbReference type="InterPro" id="IPR038336">
    <property type="entry name" value="NET_sf"/>
</dbReference>
<keyword evidence="2" id="KW-0156">Chromatin regulator</keyword>
<dbReference type="GO" id="GO:0006338">
    <property type="term" value="P:chromatin remodeling"/>
    <property type="evidence" value="ECO:0007669"/>
    <property type="project" value="TreeGrafter"/>
</dbReference>
<feature type="domain" description="NET" evidence="8">
    <location>
        <begin position="589"/>
        <end position="671"/>
    </location>
</feature>
<dbReference type="SUPFAM" id="SSF47370">
    <property type="entry name" value="Bromodomain"/>
    <property type="match status" value="2"/>
</dbReference>
<dbReference type="InterPro" id="IPR050935">
    <property type="entry name" value="Bromo_chromatin_reader"/>
</dbReference>
<dbReference type="InterPro" id="IPR043508">
    <property type="entry name" value="Bromo_Brdt_I"/>
</dbReference>
<sequence length="754" mass="83010">MSVVTSPAQGPPPIVNPPPPEVTNPSKPGRKTNQLQYMQNVVVKTLWKHQFAWPFYTPVDAIKLNLPDYHKVIKNPMDMGTIKKRLENNYYWTAGECMQDFNTMFTNCYIYNKPTDDIVLMAQALEKIFLQKVAQMPQEEVELLPPPPKGKARKPGPPPASENQQSIALTPGSPSSSCPSSPPQLAQTPVIAATPVSTITSNVQAVPPAAPMIPTAQPVVKKKGVKRKADTTTPTTCVITASRSESPTAGLESKHSKVISRRESTGRPIKPPKKDLEDEDVQQQGNKKSKLNDHLKYCDTILKEMLSKKQAAYAWPFYKPVDAEALELHDYHEIIKQPMDLSTVKKKMDGREYPDGQSFAADVRLMFSNCYKYNPPDHEVVAMARKLQDVFEMKFAKMPDEPAEPSSPSTVSATVVVSKSTGSSESSADSSSSSSDSEEERATRLAELQEQVSDGKVGVTTEDQDPNQGRDPSLFDFSVDAACPTPPLANHTLHLPPQLKAVHEQLAALSQGPVSKPKKKKEKKEKEKEKKKKDKEKDKIKVKAEDDKKAKASQPNKQAPPKKTSARKPNSTSTTRQPKKGGKPGATNYESDEEESLPMSYDEKRQLSLDINRLPGEKLGRVVHIIQSREPSLRDSNPDEIEIDFETLKPSTLRELERYVKSCLQKKQRKPLPGTGKKSAKSKEELVQEKKKELEKRLQDVSGQLNNNKKPPKKAEKAGSAQGGGPSRLSGSSSSSDSGSSSSSGSSSESSDSD</sequence>
<dbReference type="GO" id="GO:0000785">
    <property type="term" value="C:chromatin"/>
    <property type="evidence" value="ECO:0007669"/>
    <property type="project" value="TreeGrafter"/>
</dbReference>
<dbReference type="InterPro" id="IPR036427">
    <property type="entry name" value="Bromodomain-like_sf"/>
</dbReference>
<evidence type="ECO:0000256" key="2">
    <source>
        <dbReference type="ARBA" id="ARBA00022853"/>
    </source>
</evidence>
<evidence type="ECO:0000256" key="3">
    <source>
        <dbReference type="ARBA" id="ARBA00023117"/>
    </source>
</evidence>
<evidence type="ECO:0000313" key="10">
    <source>
        <dbReference type="Proteomes" id="UP000324632"/>
    </source>
</evidence>
<dbReference type="InterPro" id="IPR018359">
    <property type="entry name" value="Bromodomain_CS"/>
</dbReference>
<feature type="compositionally biased region" description="Pro residues" evidence="6">
    <location>
        <begin position="144"/>
        <end position="160"/>
    </location>
</feature>
<dbReference type="PROSITE" id="PS51525">
    <property type="entry name" value="NET"/>
    <property type="match status" value="1"/>
</dbReference>
<dbReference type="FunFam" id="1.20.920.10:FF:000003">
    <property type="entry name" value="Bromodomain-containing protein 2"/>
    <property type="match status" value="1"/>
</dbReference>
<dbReference type="Proteomes" id="UP000324632">
    <property type="component" value="Chromosome 9"/>
</dbReference>
<dbReference type="CDD" id="cd05498">
    <property type="entry name" value="Bromo_Brdt_II_like"/>
    <property type="match status" value="1"/>
</dbReference>
<dbReference type="EMBL" id="SOYY01000009">
    <property type="protein sequence ID" value="KAA0716340.1"/>
    <property type="molecule type" value="Genomic_DNA"/>
</dbReference>
<proteinExistence type="inferred from homology"/>
<comment type="caution">
    <text evidence="9">The sequence shown here is derived from an EMBL/GenBank/DDBJ whole genome shotgun (WGS) entry which is preliminary data.</text>
</comment>
<feature type="compositionally biased region" description="Basic residues" evidence="6">
    <location>
        <begin position="516"/>
        <end position="534"/>
    </location>
</feature>
<dbReference type="PROSITE" id="PS50014">
    <property type="entry name" value="BROMODOMAIN_2"/>
    <property type="match status" value="2"/>
</dbReference>
<gene>
    <name evidence="9" type="ORF">E1301_Tti001775</name>
</gene>
<feature type="region of interest" description="Disordered" evidence="6">
    <location>
        <begin position="399"/>
        <end position="479"/>
    </location>
</feature>
<keyword evidence="10" id="KW-1185">Reference proteome</keyword>
<dbReference type="FunFam" id="1.20.920.10:FF:000002">
    <property type="entry name" value="Bromodomain-containing protein 4"/>
    <property type="match status" value="1"/>
</dbReference>
<dbReference type="Gene3D" id="1.20.1270.220">
    <property type="match status" value="1"/>
</dbReference>
<keyword evidence="3 5" id="KW-0103">Bromodomain</keyword>
<evidence type="ECO:0000256" key="5">
    <source>
        <dbReference type="PROSITE-ProRule" id="PRU00035"/>
    </source>
</evidence>
<dbReference type="InterPro" id="IPR001487">
    <property type="entry name" value="Bromodomain"/>
</dbReference>
<evidence type="ECO:0000256" key="4">
    <source>
        <dbReference type="ARBA" id="ARBA00044509"/>
    </source>
</evidence>
<dbReference type="Pfam" id="PF00439">
    <property type="entry name" value="Bromodomain"/>
    <property type="match status" value="2"/>
</dbReference>
<feature type="region of interest" description="Disordered" evidence="6">
    <location>
        <begin position="1"/>
        <end position="31"/>
    </location>
</feature>
<dbReference type="PROSITE" id="PS00633">
    <property type="entry name" value="BROMODOMAIN_1"/>
    <property type="match status" value="2"/>
</dbReference>
<feature type="compositionally biased region" description="Polar residues" evidence="6">
    <location>
        <begin position="567"/>
        <end position="576"/>
    </location>
</feature>
<protein>
    <submittedName>
        <fullName evidence="9">Bromodomain-containing protein 2</fullName>
    </submittedName>
</protein>
<dbReference type="InterPro" id="IPR027353">
    <property type="entry name" value="NET_dom"/>
</dbReference>
<feature type="region of interest" description="Disordered" evidence="6">
    <location>
        <begin position="242"/>
        <end position="288"/>
    </location>
</feature>
<feature type="compositionally biased region" description="Basic and acidic residues" evidence="6">
    <location>
        <begin position="535"/>
        <end position="550"/>
    </location>
</feature>
<feature type="compositionally biased region" description="Basic and acidic residues" evidence="6">
    <location>
        <begin position="681"/>
        <end position="699"/>
    </location>
</feature>
<dbReference type="PANTHER" id="PTHR22880">
    <property type="entry name" value="FALZ-RELATED BROMODOMAIN-CONTAINING PROTEINS"/>
    <property type="match status" value="1"/>
</dbReference>
<evidence type="ECO:0000256" key="1">
    <source>
        <dbReference type="ARBA" id="ARBA00022737"/>
    </source>
</evidence>
<evidence type="ECO:0000256" key="6">
    <source>
        <dbReference type="SAM" id="MobiDB-lite"/>
    </source>
</evidence>
<organism evidence="9 10">
    <name type="scientific">Triplophysa tibetana</name>
    <dbReference type="NCBI Taxonomy" id="1572043"/>
    <lineage>
        <taxon>Eukaryota</taxon>
        <taxon>Metazoa</taxon>
        <taxon>Chordata</taxon>
        <taxon>Craniata</taxon>
        <taxon>Vertebrata</taxon>
        <taxon>Euteleostomi</taxon>
        <taxon>Actinopterygii</taxon>
        <taxon>Neopterygii</taxon>
        <taxon>Teleostei</taxon>
        <taxon>Ostariophysi</taxon>
        <taxon>Cypriniformes</taxon>
        <taxon>Nemacheilidae</taxon>
        <taxon>Triplophysa</taxon>
    </lineage>
</organism>
<feature type="region of interest" description="Disordered" evidence="6">
    <location>
        <begin position="502"/>
        <end position="603"/>
    </location>
</feature>
<comment type="similarity">
    <text evidence="4">Belongs to the BET family.</text>
</comment>
<feature type="region of interest" description="Disordered" evidence="6">
    <location>
        <begin position="663"/>
        <end position="754"/>
    </location>
</feature>
<reference evidence="9 10" key="1">
    <citation type="journal article" date="2019" name="Mol. Ecol. Resour.">
        <title>Chromosome-level genome assembly of Triplophysa tibetana, a fish adapted to the harsh high-altitude environment of the Tibetan Plateau.</title>
        <authorList>
            <person name="Yang X."/>
            <person name="Liu H."/>
            <person name="Ma Z."/>
            <person name="Zou Y."/>
            <person name="Zou M."/>
            <person name="Mao Y."/>
            <person name="Li X."/>
            <person name="Wang H."/>
            <person name="Chen T."/>
            <person name="Wang W."/>
            <person name="Yang R."/>
        </authorList>
    </citation>
    <scope>NUCLEOTIDE SEQUENCE [LARGE SCALE GENOMIC DNA]</scope>
    <source>
        <strain evidence="9">TTIB1903HZAU</strain>
        <tissue evidence="9">Muscle</tissue>
    </source>
</reference>
<dbReference type="GO" id="GO:0005634">
    <property type="term" value="C:nucleus"/>
    <property type="evidence" value="ECO:0007669"/>
    <property type="project" value="TreeGrafter"/>
</dbReference>
<dbReference type="Pfam" id="PF17035">
    <property type="entry name" value="BET"/>
    <property type="match status" value="1"/>
</dbReference>
<feature type="domain" description="Bromo" evidence="7">
    <location>
        <begin position="309"/>
        <end position="381"/>
    </location>
</feature>
<evidence type="ECO:0000259" key="8">
    <source>
        <dbReference type="PROSITE" id="PS51525"/>
    </source>
</evidence>
<feature type="compositionally biased region" description="Pro residues" evidence="6">
    <location>
        <begin position="9"/>
        <end position="22"/>
    </location>
</feature>
<dbReference type="FunFam" id="1.20.1270.220:FF:000001">
    <property type="entry name" value="bromodomain-containing protein 2 isoform X1"/>
    <property type="match status" value="1"/>
</dbReference>
<accession>A0A5A9P373</accession>
<name>A0A5A9P373_9TELE</name>
<dbReference type="Gene3D" id="1.20.920.10">
    <property type="entry name" value="Bromodomain-like"/>
    <property type="match status" value="2"/>
</dbReference>
<dbReference type="PRINTS" id="PR00503">
    <property type="entry name" value="BROMODOMAIN"/>
</dbReference>
<feature type="compositionally biased region" description="Low complexity" evidence="6">
    <location>
        <begin position="404"/>
        <end position="435"/>
    </location>
</feature>
<dbReference type="AlphaFoldDB" id="A0A5A9P373"/>
<dbReference type="CDD" id="cd05497">
    <property type="entry name" value="Bromo_Brdt_I_like"/>
    <property type="match status" value="1"/>
</dbReference>
<evidence type="ECO:0000313" key="9">
    <source>
        <dbReference type="EMBL" id="KAA0716340.1"/>
    </source>
</evidence>
<feature type="domain" description="Bromo" evidence="7">
    <location>
        <begin position="47"/>
        <end position="119"/>
    </location>
</feature>
<dbReference type="PANTHER" id="PTHR22880:SF246">
    <property type="entry name" value="BROMODOMAIN-CONTAINING PROTEIN 3"/>
    <property type="match status" value="1"/>
</dbReference>
<dbReference type="InterPro" id="IPR043509">
    <property type="entry name" value="Bromo_Brdt_II"/>
</dbReference>
<feature type="compositionally biased region" description="Basic and acidic residues" evidence="6">
    <location>
        <begin position="252"/>
        <end position="265"/>
    </location>
</feature>
<feature type="region of interest" description="Disordered" evidence="6">
    <location>
        <begin position="140"/>
        <end position="187"/>
    </location>
</feature>
<dbReference type="SMART" id="SM00297">
    <property type="entry name" value="BROMO"/>
    <property type="match status" value="2"/>
</dbReference>